<keyword evidence="2" id="KW-0813">Transport</keyword>
<dbReference type="InterPro" id="IPR036640">
    <property type="entry name" value="ABC1_TM_sf"/>
</dbReference>
<keyword evidence="4" id="KW-0812">Transmembrane</keyword>
<dbReference type="Proteomes" id="UP000055060">
    <property type="component" value="Unassembled WGS sequence"/>
</dbReference>
<keyword evidence="5" id="KW-0547">Nucleotide-binding</keyword>
<dbReference type="Gene3D" id="1.20.1560.10">
    <property type="entry name" value="ABC transporter type 1, transmembrane domain"/>
    <property type="match status" value="1"/>
</dbReference>
<accession>A0A0S7BJ83</accession>
<dbReference type="InterPro" id="IPR003439">
    <property type="entry name" value="ABC_transporter-like_ATP-bd"/>
</dbReference>
<protein>
    <submittedName>
        <fullName evidence="10">ABC-type transport system</fullName>
    </submittedName>
</protein>
<evidence type="ECO:0000256" key="8">
    <source>
        <dbReference type="ARBA" id="ARBA00023136"/>
    </source>
</evidence>
<keyword evidence="8" id="KW-0472">Membrane</keyword>
<evidence type="ECO:0000256" key="1">
    <source>
        <dbReference type="ARBA" id="ARBA00004651"/>
    </source>
</evidence>
<comment type="subcellular location">
    <subcellularLocation>
        <location evidence="1">Cell membrane</location>
        <topology evidence="1">Multi-pass membrane protein</topology>
    </subcellularLocation>
</comment>
<dbReference type="FunFam" id="3.40.50.300:FF:000221">
    <property type="entry name" value="Multidrug ABC transporter ATP-binding protein"/>
    <property type="match status" value="1"/>
</dbReference>
<reference evidence="10" key="1">
    <citation type="submission" date="2015-07" db="EMBL/GenBank/DDBJ databases">
        <title>Draft Genome Sequences of Anaerolinea thermolimosa IMO-1, Bellilinea caldifistulae GOMI-1, Leptolinea tardivitalis YMTK-2, Levilinea saccharolytica KIBI-1,Longilinea arvoryzae KOME-1, Previously Described as Members of the Anaerolineaceae (Chloroflexi).</title>
        <authorList>
            <person name="Sekiguchi Y."/>
            <person name="Ohashi A."/>
            <person name="Matsuura N."/>
            <person name="Tourlousse M.D."/>
        </authorList>
    </citation>
    <scope>NUCLEOTIDE SEQUENCE [LARGE SCALE GENOMIC DNA]</scope>
    <source>
        <strain evidence="10">KOME-1</strain>
    </source>
</reference>
<evidence type="ECO:0000256" key="3">
    <source>
        <dbReference type="ARBA" id="ARBA00022475"/>
    </source>
</evidence>
<keyword evidence="7" id="KW-1133">Transmembrane helix</keyword>
<evidence type="ECO:0000313" key="10">
    <source>
        <dbReference type="EMBL" id="GAP15216.1"/>
    </source>
</evidence>
<gene>
    <name evidence="10" type="ORF">LARV_02998</name>
</gene>
<keyword evidence="3" id="KW-1003">Cell membrane</keyword>
<dbReference type="EMBL" id="DF967972">
    <property type="protein sequence ID" value="GAP15216.1"/>
    <property type="molecule type" value="Genomic_DNA"/>
</dbReference>
<dbReference type="PROSITE" id="PS50893">
    <property type="entry name" value="ABC_TRANSPORTER_2"/>
    <property type="match status" value="1"/>
</dbReference>
<dbReference type="GO" id="GO:0016887">
    <property type="term" value="F:ATP hydrolysis activity"/>
    <property type="evidence" value="ECO:0007669"/>
    <property type="project" value="InterPro"/>
</dbReference>
<dbReference type="Gene3D" id="3.40.50.300">
    <property type="entry name" value="P-loop containing nucleotide triphosphate hydrolases"/>
    <property type="match status" value="1"/>
</dbReference>
<dbReference type="GO" id="GO:0034040">
    <property type="term" value="F:ATPase-coupled lipid transmembrane transporter activity"/>
    <property type="evidence" value="ECO:0007669"/>
    <property type="project" value="TreeGrafter"/>
</dbReference>
<keyword evidence="6" id="KW-0067">ATP-binding</keyword>
<dbReference type="PANTHER" id="PTHR24221:SF654">
    <property type="entry name" value="ATP-BINDING CASSETTE SUB-FAMILY B MEMBER 6"/>
    <property type="match status" value="1"/>
</dbReference>
<keyword evidence="11" id="KW-1185">Reference proteome</keyword>
<dbReference type="Pfam" id="PF00005">
    <property type="entry name" value="ABC_tran"/>
    <property type="match status" value="1"/>
</dbReference>
<dbReference type="SUPFAM" id="SSF52540">
    <property type="entry name" value="P-loop containing nucleoside triphosphate hydrolases"/>
    <property type="match status" value="1"/>
</dbReference>
<evidence type="ECO:0000256" key="5">
    <source>
        <dbReference type="ARBA" id="ARBA00022741"/>
    </source>
</evidence>
<evidence type="ECO:0000259" key="9">
    <source>
        <dbReference type="PROSITE" id="PS50893"/>
    </source>
</evidence>
<sequence length="331" mass="36289">MTANLTLFIILLVAIPLVGAGKLDGVLLAVVSLVTLSSFEAVAPLPQAAQMLEASLDSARRLFELVDAEPAVSEPDAPSKPPVSADLSVRSLTFRYEAGLAPALQGADLELTPGRKVALVGPSGAGKSTLLALLMRFWDVPAGTVFIDGQDIRSYRSEDARRLFSLVSQTTYLFTATLRENLRLANPDAGAGDFERALDQAGLRDWFVRQPDGLDTWLGERGQQMSGGERQRLSLARALLQNAPVVLLDEPTAHLDPLTEREIIHTLHAVLKEQTVLWATHSLKGMEWMDEIVVLDRGQVVERGTHRQLMKLDGLYARMWRIQNEALPPDE</sequence>
<dbReference type="InterPro" id="IPR027417">
    <property type="entry name" value="P-loop_NTPase"/>
</dbReference>
<dbReference type="SMART" id="SM00382">
    <property type="entry name" value="AAA"/>
    <property type="match status" value="1"/>
</dbReference>
<dbReference type="GO" id="GO:0005886">
    <property type="term" value="C:plasma membrane"/>
    <property type="evidence" value="ECO:0007669"/>
    <property type="project" value="UniProtKB-SubCell"/>
</dbReference>
<evidence type="ECO:0000256" key="6">
    <source>
        <dbReference type="ARBA" id="ARBA00022840"/>
    </source>
</evidence>
<evidence type="ECO:0000256" key="4">
    <source>
        <dbReference type="ARBA" id="ARBA00022692"/>
    </source>
</evidence>
<evidence type="ECO:0000256" key="7">
    <source>
        <dbReference type="ARBA" id="ARBA00022989"/>
    </source>
</evidence>
<dbReference type="PANTHER" id="PTHR24221">
    <property type="entry name" value="ATP-BINDING CASSETTE SUB-FAMILY B"/>
    <property type="match status" value="1"/>
</dbReference>
<organism evidence="10">
    <name type="scientific">Longilinea arvoryzae</name>
    <dbReference type="NCBI Taxonomy" id="360412"/>
    <lineage>
        <taxon>Bacteria</taxon>
        <taxon>Bacillati</taxon>
        <taxon>Chloroflexota</taxon>
        <taxon>Anaerolineae</taxon>
        <taxon>Anaerolineales</taxon>
        <taxon>Anaerolineaceae</taxon>
        <taxon>Longilinea</taxon>
    </lineage>
</organism>
<evidence type="ECO:0000313" key="11">
    <source>
        <dbReference type="Proteomes" id="UP000055060"/>
    </source>
</evidence>
<dbReference type="STRING" id="360412.LARV_02998"/>
<dbReference type="GO" id="GO:0005524">
    <property type="term" value="F:ATP binding"/>
    <property type="evidence" value="ECO:0007669"/>
    <property type="project" value="UniProtKB-KW"/>
</dbReference>
<dbReference type="PROSITE" id="PS00211">
    <property type="entry name" value="ABC_TRANSPORTER_1"/>
    <property type="match status" value="1"/>
</dbReference>
<evidence type="ECO:0000256" key="2">
    <source>
        <dbReference type="ARBA" id="ARBA00022448"/>
    </source>
</evidence>
<dbReference type="SUPFAM" id="SSF90123">
    <property type="entry name" value="ABC transporter transmembrane region"/>
    <property type="match status" value="1"/>
</dbReference>
<proteinExistence type="predicted"/>
<dbReference type="InterPro" id="IPR003593">
    <property type="entry name" value="AAA+_ATPase"/>
</dbReference>
<dbReference type="InterPro" id="IPR039421">
    <property type="entry name" value="Type_1_exporter"/>
</dbReference>
<dbReference type="AlphaFoldDB" id="A0A0S7BJ83"/>
<feature type="domain" description="ABC transporter" evidence="9">
    <location>
        <begin position="87"/>
        <end position="322"/>
    </location>
</feature>
<name>A0A0S7BJ83_9CHLR</name>
<dbReference type="InterPro" id="IPR017871">
    <property type="entry name" value="ABC_transporter-like_CS"/>
</dbReference>